<evidence type="ECO:0000259" key="7">
    <source>
        <dbReference type="Pfam" id="PF13244"/>
    </source>
</evidence>
<evidence type="ECO:0000313" key="9">
    <source>
        <dbReference type="Proteomes" id="UP000029640"/>
    </source>
</evidence>
<dbReference type="InterPro" id="IPR025383">
    <property type="entry name" value="MrpA_C/MbhD"/>
</dbReference>
<keyword evidence="3 6" id="KW-0812">Transmembrane</keyword>
<keyword evidence="5 6" id="KW-0472">Membrane</keyword>
<evidence type="ECO:0000256" key="2">
    <source>
        <dbReference type="ARBA" id="ARBA00022475"/>
    </source>
</evidence>
<name>A0A095VPZ8_9GAMM</name>
<evidence type="ECO:0000313" key="8">
    <source>
        <dbReference type="EMBL" id="KGE03460.1"/>
    </source>
</evidence>
<dbReference type="Proteomes" id="UP000029640">
    <property type="component" value="Unassembled WGS sequence"/>
</dbReference>
<dbReference type="GO" id="GO:0005886">
    <property type="term" value="C:plasma membrane"/>
    <property type="evidence" value="ECO:0007669"/>
    <property type="project" value="UniProtKB-SubCell"/>
</dbReference>
<feature type="transmembrane region" description="Helical" evidence="6">
    <location>
        <begin position="6"/>
        <end position="24"/>
    </location>
</feature>
<feature type="transmembrane region" description="Helical" evidence="6">
    <location>
        <begin position="59"/>
        <end position="79"/>
    </location>
</feature>
<accession>A0A095VPZ8</accession>
<comment type="subcellular location">
    <subcellularLocation>
        <location evidence="1">Cell membrane</location>
        <topology evidence="1">Multi-pass membrane protein</topology>
    </subcellularLocation>
</comment>
<dbReference type="eggNOG" id="COG1563">
    <property type="taxonomic scope" value="Bacteria"/>
</dbReference>
<evidence type="ECO:0000256" key="1">
    <source>
        <dbReference type="ARBA" id="ARBA00004651"/>
    </source>
</evidence>
<feature type="domain" description="MrpA C-terminal/MbhD" evidence="7">
    <location>
        <begin position="18"/>
        <end position="82"/>
    </location>
</feature>
<dbReference type="EMBL" id="AUVB01000054">
    <property type="protein sequence ID" value="KGE03460.1"/>
    <property type="molecule type" value="Genomic_DNA"/>
</dbReference>
<evidence type="ECO:0000256" key="5">
    <source>
        <dbReference type="ARBA" id="ARBA00023136"/>
    </source>
</evidence>
<keyword evidence="4 6" id="KW-1133">Transmembrane helix</keyword>
<sequence>MAALSLLPPALDLLLAVALLLTAWRALYTRALFPAVVFFVAFGMLLALAWMRLEAPDVALAEAAIGAGLTGALLMAAVARLRGRDEDKP</sequence>
<evidence type="ECO:0000256" key="3">
    <source>
        <dbReference type="ARBA" id="ARBA00022692"/>
    </source>
</evidence>
<dbReference type="Pfam" id="PF13244">
    <property type="entry name" value="MbhD"/>
    <property type="match status" value="1"/>
</dbReference>
<dbReference type="STRING" id="1265313.HRUBRA_01839"/>
<evidence type="ECO:0000256" key="6">
    <source>
        <dbReference type="SAM" id="Phobius"/>
    </source>
</evidence>
<dbReference type="RefSeq" id="WP_035513385.1">
    <property type="nucleotide sequence ID" value="NZ_KN234745.1"/>
</dbReference>
<dbReference type="PATRIC" id="fig|1265313.6.peg.1818"/>
<protein>
    <recommendedName>
        <fullName evidence="7">MrpA C-terminal/MbhD domain-containing protein</fullName>
    </recommendedName>
</protein>
<dbReference type="HOGENOM" id="CLU_173139_0_0_6"/>
<keyword evidence="9" id="KW-1185">Reference proteome</keyword>
<reference evidence="8 9" key="1">
    <citation type="journal article" date="2014" name="Genome Announc.">
        <title>Genome Sequence of Gammaproteobacterial Pseudohaliea rubra Type Strain DSM 19751, Isolated from Coastal Seawater of the Mediterranean Sea.</title>
        <authorList>
            <person name="Spring S."/>
            <person name="Fiebig A."/>
            <person name="Riedel T."/>
            <person name="Goker M."/>
            <person name="Klenk H.P."/>
        </authorList>
    </citation>
    <scope>NUCLEOTIDE SEQUENCE [LARGE SCALE GENOMIC DNA]</scope>
    <source>
        <strain evidence="8 9">DSM 19751</strain>
    </source>
</reference>
<feature type="transmembrane region" description="Helical" evidence="6">
    <location>
        <begin position="31"/>
        <end position="53"/>
    </location>
</feature>
<gene>
    <name evidence="8" type="ORF">HRUBRA_01839</name>
</gene>
<proteinExistence type="predicted"/>
<comment type="caution">
    <text evidence="8">The sequence shown here is derived from an EMBL/GenBank/DDBJ whole genome shotgun (WGS) entry which is preliminary data.</text>
</comment>
<keyword evidence="2" id="KW-1003">Cell membrane</keyword>
<evidence type="ECO:0000256" key="4">
    <source>
        <dbReference type="ARBA" id="ARBA00022989"/>
    </source>
</evidence>
<organism evidence="8 9">
    <name type="scientific">Pseudohaliea rubra DSM 19751</name>
    <dbReference type="NCBI Taxonomy" id="1265313"/>
    <lineage>
        <taxon>Bacteria</taxon>
        <taxon>Pseudomonadati</taxon>
        <taxon>Pseudomonadota</taxon>
        <taxon>Gammaproteobacteria</taxon>
        <taxon>Cellvibrionales</taxon>
        <taxon>Halieaceae</taxon>
        <taxon>Pseudohaliea</taxon>
    </lineage>
</organism>
<dbReference type="AlphaFoldDB" id="A0A095VPZ8"/>